<feature type="transmembrane region" description="Helical" evidence="5">
    <location>
        <begin position="560"/>
        <end position="581"/>
    </location>
</feature>
<comment type="caution">
    <text evidence="8">The sequence shown here is derived from an EMBL/GenBank/DDBJ whole genome shotgun (WGS) entry which is preliminary data.</text>
</comment>
<feature type="transmembrane region" description="Helical" evidence="5">
    <location>
        <begin position="1020"/>
        <end position="1039"/>
    </location>
</feature>
<evidence type="ECO:0000259" key="6">
    <source>
        <dbReference type="Pfam" id="PF06813"/>
    </source>
</evidence>
<dbReference type="OrthoDB" id="410267at2759"/>
<name>A0A835MZZ9_9ROSI</name>
<feature type="domain" description="Nodulin-like" evidence="6">
    <location>
        <begin position="154"/>
        <end position="311"/>
    </location>
</feature>
<evidence type="ECO:0000256" key="2">
    <source>
        <dbReference type="ARBA" id="ARBA00022692"/>
    </source>
</evidence>
<feature type="domain" description="NFD4 C-terminal" evidence="7">
    <location>
        <begin position="1019"/>
        <end position="1116"/>
    </location>
</feature>
<reference evidence="8 9" key="1">
    <citation type="submission" date="2020-10" db="EMBL/GenBank/DDBJ databases">
        <title>Plant Genome Project.</title>
        <authorList>
            <person name="Zhang R.-G."/>
        </authorList>
    </citation>
    <scope>NUCLEOTIDE SEQUENCE [LARGE SCALE GENOMIC DNA]</scope>
    <source>
        <strain evidence="8">FAFU-HL-1</strain>
        <tissue evidence="8">Leaf</tissue>
    </source>
</reference>
<feature type="transmembrane region" description="Helical" evidence="5">
    <location>
        <begin position="414"/>
        <end position="436"/>
    </location>
</feature>
<dbReference type="SUPFAM" id="SSF103473">
    <property type="entry name" value="MFS general substrate transporter"/>
    <property type="match status" value="2"/>
</dbReference>
<feature type="transmembrane region" description="Helical" evidence="5">
    <location>
        <begin position="265"/>
        <end position="285"/>
    </location>
</feature>
<feature type="transmembrane region" description="Helical" evidence="5">
    <location>
        <begin position="78"/>
        <end position="99"/>
    </location>
</feature>
<feature type="transmembrane region" description="Helical" evidence="5">
    <location>
        <begin position="291"/>
        <end position="311"/>
    </location>
</feature>
<accession>A0A835MZZ9</accession>
<feature type="domain" description="NFD4 C-terminal" evidence="7">
    <location>
        <begin position="384"/>
        <end position="583"/>
    </location>
</feature>
<feature type="transmembrane region" description="Helical" evidence="5">
    <location>
        <begin position="1051"/>
        <end position="1072"/>
    </location>
</feature>
<protein>
    <recommendedName>
        <fullName evidence="10">Nodulin-like domain-containing protein</fullName>
    </recommendedName>
</protein>
<evidence type="ECO:0000256" key="3">
    <source>
        <dbReference type="ARBA" id="ARBA00022989"/>
    </source>
</evidence>
<feature type="transmembrane region" description="Helical" evidence="5">
    <location>
        <begin position="194"/>
        <end position="213"/>
    </location>
</feature>
<dbReference type="InterPro" id="IPR010658">
    <property type="entry name" value="Nodulin-like"/>
</dbReference>
<dbReference type="InterPro" id="IPR036259">
    <property type="entry name" value="MFS_trans_sf"/>
</dbReference>
<keyword evidence="3 5" id="KW-1133">Transmembrane helix</keyword>
<sequence length="1162" mass="125781">MANIVVKGGSRPPWVGLAAALWVEIAAGNAYNFPLYSPALKSVMGFNQQQLTMLGVANDIGENVGLLPGIACNKFPPWAVLSVGVLACFLGYGVLWLAVSQTVNNLPYWLVRHHQLFLVRSHYTFHLGRLGARFEASLNAQNPNNIQRSLIGAVQVPSESQLWLALLIATNSNAWFGTAVLVTNMRNFPLSRGTVSGILKGCAGISAAVYTLVYSLVLEGSASNLLLFLTLAIPVLCLAMMYFIRPCTPASGEDSSEHAHFLFTQAAFILLAIYLLVTAIIITVVSLSVAVSYILVVIMVIFLISPLAIPVKMSLFPSGHLVLGEGETTSTVPLLTPSSSATYLETYYENGDASDVEILLAMGEGAVKKKRRPKRGEDFRIHEALIKADFWLLWVVYFLGVGSGVTVLNNLAQIGVAFGLEDTTILLALFSFCNFAGRIGSGAVSEHFVRSRTIPRTVLMTCAHIIMAVTFILFAFALDGILYTATTLLGISYGILYAVMVPTASELFGLRHFGVIYNCLLLGNPVGALLFSGILAGYIYDAEAARQGSSTCLGPDCFKVTFLALAGCCGLGTVMSIILTVRIWPVYEMLYSGEWSDESKTTLGGLGCSSMDFDGSWEWLQLLTILFFTEIVLGFNQKQIKILGVANDIGESVSLLPGIACNKFPPWALVSVGVVSYFLGYGVLWLAITQSLSDLSYWVQQEVRDGPIPKLRSSLLFQIWVALVIATNSTTWFGTAVLVTNMRNFPFSRGTVSGILNGYGGIAAAVYALIYKLVLKDSDSNLLLVLTLGIPILCLAMMYFIISSCQCFGCPLASHNHNNNFDNGYCSDVPTCNSDHVVPNEVESTPTGSLLTPSLSATNVGSFFENEDALDADMLLAVGEGAVKKKRRPMRGEDFEIREALIKADFWLRAVNFLGLLNDLAQIGVVFGLEDTTILLTHFSFCNFAGHLGSGSISEHFVNTCYGFLNYPFGCGLFWSQGNGGECDKILLQVDLSNLVDDISTNGHAHNLYIFFSFSLNGNLYAATPLLGICYGILYAIMAPTASELFGLKHFGLIYSSMGLGNPIGMLAGSVYDAEAAVQDSTTCLGHECFKVTFLVLAGLCWLGAISSIILTVRIQPAYQLLYSGGLFPSASNIRPLTSGDYYHSLTKLRVHFLKRHASVSH</sequence>
<evidence type="ECO:0000256" key="5">
    <source>
        <dbReference type="SAM" id="Phobius"/>
    </source>
</evidence>
<keyword evidence="9" id="KW-1185">Reference proteome</keyword>
<dbReference type="EMBL" id="JADGMS010000003">
    <property type="protein sequence ID" value="KAF9685072.1"/>
    <property type="molecule type" value="Genomic_DNA"/>
</dbReference>
<dbReference type="Gene3D" id="1.20.1250.20">
    <property type="entry name" value="MFS general substrate transporter like domains"/>
    <property type="match status" value="1"/>
</dbReference>
<feature type="transmembrane region" description="Helical" evidence="5">
    <location>
        <begin position="162"/>
        <end position="182"/>
    </location>
</feature>
<keyword evidence="2 5" id="KW-0812">Transmembrane</keyword>
<keyword evidence="4 5" id="KW-0472">Membrane</keyword>
<feature type="transmembrane region" description="Helical" evidence="5">
    <location>
        <begin position="515"/>
        <end position="540"/>
    </location>
</feature>
<feature type="transmembrane region" description="Helical" evidence="5">
    <location>
        <begin position="715"/>
        <end position="739"/>
    </location>
</feature>
<dbReference type="Pfam" id="PF23262">
    <property type="entry name" value="NFD4_C"/>
    <property type="match status" value="2"/>
</dbReference>
<evidence type="ECO:0000313" key="9">
    <source>
        <dbReference type="Proteomes" id="UP000657918"/>
    </source>
</evidence>
<organism evidence="8 9">
    <name type="scientific">Salix dunnii</name>
    <dbReference type="NCBI Taxonomy" id="1413687"/>
    <lineage>
        <taxon>Eukaryota</taxon>
        <taxon>Viridiplantae</taxon>
        <taxon>Streptophyta</taxon>
        <taxon>Embryophyta</taxon>
        <taxon>Tracheophyta</taxon>
        <taxon>Spermatophyta</taxon>
        <taxon>Magnoliopsida</taxon>
        <taxon>eudicotyledons</taxon>
        <taxon>Gunneridae</taxon>
        <taxon>Pentapetalae</taxon>
        <taxon>rosids</taxon>
        <taxon>fabids</taxon>
        <taxon>Malpighiales</taxon>
        <taxon>Salicaceae</taxon>
        <taxon>Saliceae</taxon>
        <taxon>Salix</taxon>
    </lineage>
</organism>
<dbReference type="AlphaFoldDB" id="A0A835MZZ9"/>
<gene>
    <name evidence="8" type="ORF">SADUNF_Sadunf03G0016300</name>
</gene>
<feature type="transmembrane region" description="Helical" evidence="5">
    <location>
        <begin position="457"/>
        <end position="476"/>
    </location>
</feature>
<feature type="domain" description="Nodulin-like" evidence="6">
    <location>
        <begin position="632"/>
        <end position="699"/>
    </location>
</feature>
<dbReference type="Proteomes" id="UP000657918">
    <property type="component" value="Unassembled WGS sequence"/>
</dbReference>
<proteinExistence type="predicted"/>
<dbReference type="Pfam" id="PF06813">
    <property type="entry name" value="Nodulin-like"/>
    <property type="match status" value="4"/>
</dbReference>
<comment type="subcellular location">
    <subcellularLocation>
        <location evidence="1">Membrane</location>
        <topology evidence="1">Multi-pass membrane protein</topology>
    </subcellularLocation>
</comment>
<dbReference type="PANTHER" id="PTHR21576">
    <property type="entry name" value="UNCHARACTERIZED NODULIN-LIKE PROTEIN"/>
    <property type="match status" value="1"/>
</dbReference>
<feature type="domain" description="Nodulin-like" evidence="6">
    <location>
        <begin position="716"/>
        <end position="804"/>
    </location>
</feature>
<feature type="transmembrane region" description="Helical" evidence="5">
    <location>
        <begin position="482"/>
        <end position="503"/>
    </location>
</feature>
<dbReference type="CDD" id="cd17354">
    <property type="entry name" value="MFS_Mch1p_like"/>
    <property type="match status" value="1"/>
</dbReference>
<evidence type="ECO:0000259" key="7">
    <source>
        <dbReference type="Pfam" id="PF23262"/>
    </source>
</evidence>
<feature type="transmembrane region" description="Helical" evidence="5">
    <location>
        <begin position="667"/>
        <end position="688"/>
    </location>
</feature>
<evidence type="ECO:0008006" key="10">
    <source>
        <dbReference type="Google" id="ProtNLM"/>
    </source>
</evidence>
<feature type="domain" description="Nodulin-like" evidence="6">
    <location>
        <begin position="13"/>
        <end position="111"/>
    </location>
</feature>
<dbReference type="InterPro" id="IPR056555">
    <property type="entry name" value="NFD4_C"/>
</dbReference>
<feature type="transmembrane region" description="Helical" evidence="5">
    <location>
        <begin position="619"/>
        <end position="635"/>
    </location>
</feature>
<dbReference type="GO" id="GO:0016020">
    <property type="term" value="C:membrane"/>
    <property type="evidence" value="ECO:0007669"/>
    <property type="project" value="UniProtKB-SubCell"/>
</dbReference>
<evidence type="ECO:0000313" key="8">
    <source>
        <dbReference type="EMBL" id="KAF9685072.1"/>
    </source>
</evidence>
<feature type="transmembrane region" description="Helical" evidence="5">
    <location>
        <begin position="1092"/>
        <end position="1113"/>
    </location>
</feature>
<dbReference type="PANTHER" id="PTHR21576:SF97">
    <property type="entry name" value="MAJOR FACILITATOR SUPERFAMILY PROTEIN"/>
    <property type="match status" value="1"/>
</dbReference>
<evidence type="ECO:0000256" key="1">
    <source>
        <dbReference type="ARBA" id="ARBA00004141"/>
    </source>
</evidence>
<feature type="transmembrane region" description="Helical" evidence="5">
    <location>
        <begin position="390"/>
        <end position="408"/>
    </location>
</feature>
<feature type="transmembrane region" description="Helical" evidence="5">
    <location>
        <begin position="225"/>
        <end position="244"/>
    </location>
</feature>
<feature type="transmembrane region" description="Helical" evidence="5">
    <location>
        <begin position="751"/>
        <end position="770"/>
    </location>
</feature>
<evidence type="ECO:0000256" key="4">
    <source>
        <dbReference type="ARBA" id="ARBA00023136"/>
    </source>
</evidence>
<feature type="transmembrane region" description="Helical" evidence="5">
    <location>
        <begin position="782"/>
        <end position="802"/>
    </location>
</feature>